<evidence type="ECO:0000313" key="3">
    <source>
        <dbReference type="Proteomes" id="UP000599074"/>
    </source>
</evidence>
<organism evidence="2 3">
    <name type="scientific">Planosporangium mesophilum</name>
    <dbReference type="NCBI Taxonomy" id="689768"/>
    <lineage>
        <taxon>Bacteria</taxon>
        <taxon>Bacillati</taxon>
        <taxon>Actinomycetota</taxon>
        <taxon>Actinomycetes</taxon>
        <taxon>Micromonosporales</taxon>
        <taxon>Micromonosporaceae</taxon>
        <taxon>Planosporangium</taxon>
    </lineage>
</organism>
<keyword evidence="3" id="KW-1185">Reference proteome</keyword>
<dbReference type="GO" id="GO:0004180">
    <property type="term" value="F:carboxypeptidase activity"/>
    <property type="evidence" value="ECO:0007669"/>
    <property type="project" value="UniProtKB-KW"/>
</dbReference>
<accession>A0A8J3TG93</accession>
<reference evidence="2" key="1">
    <citation type="submission" date="2021-01" db="EMBL/GenBank/DDBJ databases">
        <title>Whole genome shotgun sequence of Planosporangium mesophilum NBRC 109066.</title>
        <authorList>
            <person name="Komaki H."/>
            <person name="Tamura T."/>
        </authorList>
    </citation>
    <scope>NUCLEOTIDE SEQUENCE</scope>
    <source>
        <strain evidence="2">NBRC 109066</strain>
    </source>
</reference>
<comment type="caution">
    <text evidence="2">The sequence shown here is derived from an EMBL/GenBank/DDBJ whole genome shotgun (WGS) entry which is preliminary data.</text>
</comment>
<dbReference type="Proteomes" id="UP000599074">
    <property type="component" value="Unassembled WGS sequence"/>
</dbReference>
<evidence type="ECO:0000313" key="2">
    <source>
        <dbReference type="EMBL" id="GII24971.1"/>
    </source>
</evidence>
<dbReference type="AlphaFoldDB" id="A0A8J3TG93"/>
<dbReference type="Pfam" id="PF00144">
    <property type="entry name" value="Beta-lactamase"/>
    <property type="match status" value="1"/>
</dbReference>
<dbReference type="PANTHER" id="PTHR46825:SF7">
    <property type="entry name" value="D-ALANYL-D-ALANINE CARBOXYPEPTIDASE"/>
    <property type="match status" value="1"/>
</dbReference>
<protein>
    <submittedName>
        <fullName evidence="2">D-alanyl-D-alanine carboxypeptidase</fullName>
    </submittedName>
</protein>
<name>A0A8J3TG93_9ACTN</name>
<dbReference type="Gene3D" id="3.40.710.10">
    <property type="entry name" value="DD-peptidase/beta-lactamase superfamily"/>
    <property type="match status" value="1"/>
</dbReference>
<dbReference type="SUPFAM" id="SSF56601">
    <property type="entry name" value="beta-lactamase/transpeptidase-like"/>
    <property type="match status" value="1"/>
</dbReference>
<feature type="domain" description="Beta-lactamase-related" evidence="1">
    <location>
        <begin position="4"/>
        <end position="307"/>
    </location>
</feature>
<dbReference type="PANTHER" id="PTHR46825">
    <property type="entry name" value="D-ALANYL-D-ALANINE-CARBOXYPEPTIDASE/ENDOPEPTIDASE AMPH"/>
    <property type="match status" value="1"/>
</dbReference>
<dbReference type="InterPro" id="IPR012338">
    <property type="entry name" value="Beta-lactam/transpept-like"/>
</dbReference>
<sequence length="323" mass="35360">MLEAGHGPGLFARVTHHGEEEFAGAAGVADLVERRPITAADRLRIGGITKTFVATVVLQLVDERRIAVEDPVGGWLPEYPLHPDLTLAHLLGMRSGIPCYTRALVGDPPDVRTFLRYHAPEDLVRLALALDGHTAPGSDHRRSNTDYLLLGLVIEWITGQRLDAQVWQRVIAPLGLRDTYFPTVDPALRGRHATGYFRCGDDYLPCPEVTPSQSWAGGAMVSTPADLARFFDSLLGGELLSPASVAAMCDATRLDPERGYGYGLYRIRFDTGATGYGHHGAVPGYTSLVVRIDNGRTVVLYRNSFDKTRPMWWNNPVFAAALS</sequence>
<proteinExistence type="predicted"/>
<gene>
    <name evidence="2" type="ORF">Pme01_45680</name>
</gene>
<dbReference type="EMBL" id="BOON01000044">
    <property type="protein sequence ID" value="GII24971.1"/>
    <property type="molecule type" value="Genomic_DNA"/>
</dbReference>
<dbReference type="InterPro" id="IPR001466">
    <property type="entry name" value="Beta-lactam-related"/>
</dbReference>
<evidence type="ECO:0000259" key="1">
    <source>
        <dbReference type="Pfam" id="PF00144"/>
    </source>
</evidence>
<keyword evidence="2" id="KW-0645">Protease</keyword>
<keyword evidence="2" id="KW-0378">Hydrolase</keyword>
<keyword evidence="2" id="KW-0121">Carboxypeptidase</keyword>
<dbReference type="InterPro" id="IPR050491">
    <property type="entry name" value="AmpC-like"/>
</dbReference>